<feature type="domain" description="STAS" evidence="1">
    <location>
        <begin position="27"/>
        <end position="116"/>
    </location>
</feature>
<gene>
    <name evidence="2" type="ORF">ACTOB_005096</name>
</gene>
<dbReference type="Pfam" id="PF13466">
    <property type="entry name" value="STAS_2"/>
    <property type="match status" value="1"/>
</dbReference>
<dbReference type="PANTHER" id="PTHR33495">
    <property type="entry name" value="ANTI-SIGMA FACTOR ANTAGONIST TM_1081-RELATED-RELATED"/>
    <property type="match status" value="1"/>
</dbReference>
<dbReference type="InterPro" id="IPR036513">
    <property type="entry name" value="STAS_dom_sf"/>
</dbReference>
<dbReference type="InterPro" id="IPR058548">
    <property type="entry name" value="MlaB-like_STAS"/>
</dbReference>
<keyword evidence="3" id="KW-1185">Reference proteome</keyword>
<accession>A0ABY8W5K8</accession>
<protein>
    <submittedName>
        <fullName evidence="2">STAS domain-containing protein</fullName>
    </submittedName>
</protein>
<dbReference type="PANTHER" id="PTHR33495:SF2">
    <property type="entry name" value="ANTI-SIGMA FACTOR ANTAGONIST TM_1081-RELATED"/>
    <property type="match status" value="1"/>
</dbReference>
<dbReference type="EMBL" id="CP126980">
    <property type="protein sequence ID" value="WIM93129.1"/>
    <property type="molecule type" value="Genomic_DNA"/>
</dbReference>
<dbReference type="RefSeq" id="WP_284914337.1">
    <property type="nucleotide sequence ID" value="NZ_CP126980.1"/>
</dbReference>
<evidence type="ECO:0000313" key="2">
    <source>
        <dbReference type="EMBL" id="WIM93129.1"/>
    </source>
</evidence>
<organism evidence="2 3">
    <name type="scientific">Actinoplanes oblitus</name>
    <dbReference type="NCBI Taxonomy" id="3040509"/>
    <lineage>
        <taxon>Bacteria</taxon>
        <taxon>Bacillati</taxon>
        <taxon>Actinomycetota</taxon>
        <taxon>Actinomycetes</taxon>
        <taxon>Micromonosporales</taxon>
        <taxon>Micromonosporaceae</taxon>
        <taxon>Actinoplanes</taxon>
    </lineage>
</organism>
<dbReference type="CDD" id="cd07043">
    <property type="entry name" value="STAS_anti-anti-sigma_factors"/>
    <property type="match status" value="1"/>
</dbReference>
<dbReference type="PROSITE" id="PS50801">
    <property type="entry name" value="STAS"/>
    <property type="match status" value="1"/>
</dbReference>
<dbReference type="Gene3D" id="3.30.750.24">
    <property type="entry name" value="STAS domain"/>
    <property type="match status" value="1"/>
</dbReference>
<sequence length="116" mass="11780">MSPSASGAADSDPVTPVIALTAGGNELTIRLGGELDGTTAPALAAQLGSVISVGPVQRVVVDLSDVEFCDAATVRVFVVLAAALDGRGAALRLHGARPHIEWLLRQLGAADLLSDR</sequence>
<dbReference type="InterPro" id="IPR002645">
    <property type="entry name" value="STAS_dom"/>
</dbReference>
<proteinExistence type="predicted"/>
<evidence type="ECO:0000313" key="3">
    <source>
        <dbReference type="Proteomes" id="UP001240150"/>
    </source>
</evidence>
<dbReference type="Proteomes" id="UP001240150">
    <property type="component" value="Chromosome"/>
</dbReference>
<dbReference type="SUPFAM" id="SSF52091">
    <property type="entry name" value="SpoIIaa-like"/>
    <property type="match status" value="1"/>
</dbReference>
<reference evidence="2 3" key="1">
    <citation type="submission" date="2023-06" db="EMBL/GenBank/DDBJ databases">
        <authorList>
            <person name="Yushchuk O."/>
            <person name="Binda E."/>
            <person name="Ruckert-Reed C."/>
            <person name="Fedorenko V."/>
            <person name="Kalinowski J."/>
            <person name="Marinelli F."/>
        </authorList>
    </citation>
    <scope>NUCLEOTIDE SEQUENCE [LARGE SCALE GENOMIC DNA]</scope>
    <source>
        <strain evidence="2 3">NRRL 3884</strain>
    </source>
</reference>
<evidence type="ECO:0000259" key="1">
    <source>
        <dbReference type="PROSITE" id="PS50801"/>
    </source>
</evidence>
<name>A0ABY8W5K8_9ACTN</name>